<dbReference type="OrthoDB" id="1862401at2759"/>
<dbReference type="InterPro" id="IPR023213">
    <property type="entry name" value="CAT-like_dom_sf"/>
</dbReference>
<reference evidence="2" key="1">
    <citation type="submission" date="2021-08" db="EMBL/GenBank/DDBJ databases">
        <title>WGS assembly of Ceratopteris richardii.</title>
        <authorList>
            <person name="Marchant D.B."/>
            <person name="Chen G."/>
            <person name="Jenkins J."/>
            <person name="Shu S."/>
            <person name="Leebens-Mack J."/>
            <person name="Grimwood J."/>
            <person name="Schmutz J."/>
            <person name="Soltis P."/>
            <person name="Soltis D."/>
            <person name="Chen Z.-H."/>
        </authorList>
    </citation>
    <scope>NUCLEOTIDE SEQUENCE</scope>
    <source>
        <strain evidence="2">Whitten #5841</strain>
        <tissue evidence="2">Leaf</tissue>
    </source>
</reference>
<dbReference type="EMBL" id="CM035410">
    <property type="protein sequence ID" value="KAH7437496.1"/>
    <property type="molecule type" value="Genomic_DNA"/>
</dbReference>
<sequence length="443" mass="49301">MAFVKITDRHVVRPARPSPRRALFLSAIDLMCLTMPHNRRLLFYKAPVDSGPKHSEIVQRLKEALSETMAHFWPLAGRIRPSSAFDAEVHGDDVGAGDGRIWLECNDAGAELLEASVEGISFEELEATEFREAQPLFMNLVPWIDPSEYTTAPPLHVQISRFDCGSLALGIAHSHVICDGASLWHFLTSWAEIARREKLSLKPVNERTLLRLENPSAEKAFLIAENVQEGNQSGTGEKMELEVLRFSKEMVSKIKERAGGKCSSYEAVCAHLWKHVTLLRRHPSDQKVSFIHAVNTRTRARPPLPAGYFGNAAMWVVTVATAGELMKEDISVTANRIHATLESCDYRAWNGFLHWLEVHGTDDVFARCMMNGVRLRSSSSARFNVFGVDFGWGPPMAVRCPCMELAGKVTFFPSPAGFGSMELTMALPASAMRLLVSQLHMNS</sequence>
<dbReference type="Gene3D" id="3.30.559.10">
    <property type="entry name" value="Chloramphenicol acetyltransferase-like domain"/>
    <property type="match status" value="2"/>
</dbReference>
<evidence type="ECO:0000313" key="3">
    <source>
        <dbReference type="Proteomes" id="UP000825935"/>
    </source>
</evidence>
<comment type="caution">
    <text evidence="2">The sequence shown here is derived from an EMBL/GenBank/DDBJ whole genome shotgun (WGS) entry which is preliminary data.</text>
</comment>
<dbReference type="GO" id="GO:0016740">
    <property type="term" value="F:transferase activity"/>
    <property type="evidence" value="ECO:0007669"/>
    <property type="project" value="UniProtKB-KW"/>
</dbReference>
<dbReference type="AlphaFoldDB" id="A0A8T2UUB6"/>
<evidence type="ECO:0000256" key="1">
    <source>
        <dbReference type="ARBA" id="ARBA00022679"/>
    </source>
</evidence>
<keyword evidence="3" id="KW-1185">Reference proteome</keyword>
<organism evidence="2 3">
    <name type="scientific">Ceratopteris richardii</name>
    <name type="common">Triangle waterfern</name>
    <dbReference type="NCBI Taxonomy" id="49495"/>
    <lineage>
        <taxon>Eukaryota</taxon>
        <taxon>Viridiplantae</taxon>
        <taxon>Streptophyta</taxon>
        <taxon>Embryophyta</taxon>
        <taxon>Tracheophyta</taxon>
        <taxon>Polypodiopsida</taxon>
        <taxon>Polypodiidae</taxon>
        <taxon>Polypodiales</taxon>
        <taxon>Pteridineae</taxon>
        <taxon>Pteridaceae</taxon>
        <taxon>Parkerioideae</taxon>
        <taxon>Ceratopteris</taxon>
    </lineage>
</organism>
<dbReference type="PANTHER" id="PTHR31896">
    <property type="entry name" value="FAMILY REGULATORY PROTEIN, PUTATIVE (AFU_ORTHOLOGUE AFUA_3G14730)-RELATED"/>
    <property type="match status" value="1"/>
</dbReference>
<evidence type="ECO:0000313" key="2">
    <source>
        <dbReference type="EMBL" id="KAH7437496.1"/>
    </source>
</evidence>
<dbReference type="PANTHER" id="PTHR31896:SF64">
    <property type="entry name" value="TRICHOTHECENE 3-O-ACETYLTRANSFERASE"/>
    <property type="match status" value="1"/>
</dbReference>
<protein>
    <submittedName>
        <fullName evidence="2">Uncharacterized protein</fullName>
    </submittedName>
</protein>
<accession>A0A8T2UUB6</accession>
<dbReference type="Pfam" id="PF02458">
    <property type="entry name" value="Transferase"/>
    <property type="match status" value="1"/>
</dbReference>
<dbReference type="OMA" id="ARRFILC"/>
<proteinExistence type="predicted"/>
<keyword evidence="1" id="KW-0808">Transferase</keyword>
<name>A0A8T2UUB6_CERRI</name>
<dbReference type="InterPro" id="IPR051283">
    <property type="entry name" value="Sec_Metabolite_Acyltrans"/>
</dbReference>
<gene>
    <name evidence="2" type="ORF">KP509_05G074700</name>
</gene>
<dbReference type="Proteomes" id="UP000825935">
    <property type="component" value="Chromosome 5"/>
</dbReference>